<comment type="caution">
    <text evidence="1">The sequence shown here is derived from an EMBL/GenBank/DDBJ whole genome shotgun (WGS) entry which is preliminary data.</text>
</comment>
<feature type="non-terminal residue" evidence="1">
    <location>
        <position position="40"/>
    </location>
</feature>
<keyword evidence="2" id="KW-1185">Reference proteome</keyword>
<dbReference type="AlphaFoldDB" id="A0A2S6HZR7"/>
<evidence type="ECO:0000313" key="2">
    <source>
        <dbReference type="Proteomes" id="UP000237662"/>
    </source>
</evidence>
<proteinExistence type="predicted"/>
<protein>
    <submittedName>
        <fullName evidence="1">Uncharacterized protein</fullName>
    </submittedName>
</protein>
<reference evidence="1 2" key="1">
    <citation type="submission" date="2018-02" db="EMBL/GenBank/DDBJ databases">
        <title>Genomic Encyclopedia of Archaeal and Bacterial Type Strains, Phase II (KMG-II): from individual species to whole genera.</title>
        <authorList>
            <person name="Goeker M."/>
        </authorList>
    </citation>
    <scope>NUCLEOTIDE SEQUENCE [LARGE SCALE GENOMIC DNA]</scope>
    <source>
        <strain evidence="1 2">DSM 29526</strain>
    </source>
</reference>
<sequence length="40" mass="4548">MSMKPVYDAIMGSVLEALEDKRLQWTDQMNQSSESRGFAP</sequence>
<dbReference type="Proteomes" id="UP000237662">
    <property type="component" value="Unassembled WGS sequence"/>
</dbReference>
<gene>
    <name evidence="1" type="ORF">CLV84_4314</name>
</gene>
<evidence type="ECO:0000313" key="1">
    <source>
        <dbReference type="EMBL" id="PPK83941.1"/>
    </source>
</evidence>
<accession>A0A2S6HZR7</accession>
<dbReference type="EMBL" id="PTJC01000010">
    <property type="protein sequence ID" value="PPK83941.1"/>
    <property type="molecule type" value="Genomic_DNA"/>
</dbReference>
<name>A0A2S6HZR7_9BACT</name>
<organism evidence="1 2">
    <name type="scientific">Neolewinella xylanilytica</name>
    <dbReference type="NCBI Taxonomy" id="1514080"/>
    <lineage>
        <taxon>Bacteria</taxon>
        <taxon>Pseudomonadati</taxon>
        <taxon>Bacteroidota</taxon>
        <taxon>Saprospiria</taxon>
        <taxon>Saprospirales</taxon>
        <taxon>Lewinellaceae</taxon>
        <taxon>Neolewinella</taxon>
    </lineage>
</organism>